<evidence type="ECO:0000313" key="16">
    <source>
        <dbReference type="EMBL" id="AXA35068.1"/>
    </source>
</evidence>
<dbReference type="Gene3D" id="1.20.5.1930">
    <property type="match status" value="1"/>
</dbReference>
<dbReference type="GO" id="GO:0000155">
    <property type="term" value="F:phosphorelay sensor kinase activity"/>
    <property type="evidence" value="ECO:0007669"/>
    <property type="project" value="InterPro"/>
</dbReference>
<dbReference type="PANTHER" id="PTHR24421">
    <property type="entry name" value="NITRATE/NITRITE SENSOR PROTEIN NARX-RELATED"/>
    <property type="match status" value="1"/>
</dbReference>
<dbReference type="InterPro" id="IPR005467">
    <property type="entry name" value="His_kinase_dom"/>
</dbReference>
<feature type="domain" description="Histidine kinase" evidence="15">
    <location>
        <begin position="361"/>
        <end position="559"/>
    </location>
</feature>
<evidence type="ECO:0000256" key="11">
    <source>
        <dbReference type="ARBA" id="ARBA00022989"/>
    </source>
</evidence>
<feature type="transmembrane region" description="Helical" evidence="14">
    <location>
        <begin position="188"/>
        <end position="207"/>
    </location>
</feature>
<dbReference type="InterPro" id="IPR011712">
    <property type="entry name" value="Sig_transdc_His_kin_sub3_dim/P"/>
</dbReference>
<accession>A0A2Z4Y2J0</accession>
<dbReference type="Pfam" id="PF02518">
    <property type="entry name" value="HATPase_c"/>
    <property type="match status" value="1"/>
</dbReference>
<dbReference type="InterPro" id="IPR003594">
    <property type="entry name" value="HATPase_dom"/>
</dbReference>
<evidence type="ECO:0000256" key="2">
    <source>
        <dbReference type="ARBA" id="ARBA00004651"/>
    </source>
</evidence>
<dbReference type="EMBL" id="CP030759">
    <property type="protein sequence ID" value="AXA35068.1"/>
    <property type="molecule type" value="Genomic_DNA"/>
</dbReference>
<dbReference type="InterPro" id="IPR036890">
    <property type="entry name" value="HATPase_C_sf"/>
</dbReference>
<dbReference type="Pfam" id="PF07730">
    <property type="entry name" value="HisKA_3"/>
    <property type="match status" value="1"/>
</dbReference>
<evidence type="ECO:0000256" key="13">
    <source>
        <dbReference type="ARBA" id="ARBA00023136"/>
    </source>
</evidence>
<proteinExistence type="predicted"/>
<organism evidence="16 17">
    <name type="scientific">Sumerlaea chitinivorans</name>
    <dbReference type="NCBI Taxonomy" id="2250252"/>
    <lineage>
        <taxon>Bacteria</taxon>
        <taxon>Candidatus Sumerlaeota</taxon>
        <taxon>Candidatus Sumerlaeia</taxon>
        <taxon>Candidatus Sumerlaeales</taxon>
        <taxon>Candidatus Sumerlaeaceae</taxon>
        <taxon>Candidatus Sumerlaea</taxon>
    </lineage>
</organism>
<keyword evidence="10" id="KW-0067">ATP-binding</keyword>
<keyword evidence="5" id="KW-0597">Phosphoprotein</keyword>
<evidence type="ECO:0000256" key="6">
    <source>
        <dbReference type="ARBA" id="ARBA00022679"/>
    </source>
</evidence>
<keyword evidence="7 14" id="KW-0812">Transmembrane</keyword>
<evidence type="ECO:0000256" key="3">
    <source>
        <dbReference type="ARBA" id="ARBA00012438"/>
    </source>
</evidence>
<feature type="transmembrane region" description="Helical" evidence="14">
    <location>
        <begin position="219"/>
        <end position="237"/>
    </location>
</feature>
<keyword evidence="12" id="KW-0902">Two-component regulatory system</keyword>
<feature type="transmembrane region" description="Helical" evidence="14">
    <location>
        <begin position="39"/>
        <end position="59"/>
    </location>
</feature>
<dbReference type="CDD" id="cd16917">
    <property type="entry name" value="HATPase_UhpB-NarQ-NarX-like"/>
    <property type="match status" value="1"/>
</dbReference>
<dbReference type="AlphaFoldDB" id="A0A2Z4Y2J0"/>
<evidence type="ECO:0000313" key="17">
    <source>
        <dbReference type="Proteomes" id="UP000262583"/>
    </source>
</evidence>
<comment type="catalytic activity">
    <reaction evidence="1">
        <text>ATP + protein L-histidine = ADP + protein N-phospho-L-histidine.</text>
        <dbReference type="EC" id="2.7.13.3"/>
    </reaction>
</comment>
<evidence type="ECO:0000259" key="15">
    <source>
        <dbReference type="PROSITE" id="PS50109"/>
    </source>
</evidence>
<protein>
    <recommendedName>
        <fullName evidence="3">histidine kinase</fullName>
        <ecNumber evidence="3">2.7.13.3</ecNumber>
    </recommendedName>
</protein>
<evidence type="ECO:0000256" key="7">
    <source>
        <dbReference type="ARBA" id="ARBA00022692"/>
    </source>
</evidence>
<evidence type="ECO:0000256" key="4">
    <source>
        <dbReference type="ARBA" id="ARBA00022475"/>
    </source>
</evidence>
<evidence type="ECO:0000256" key="12">
    <source>
        <dbReference type="ARBA" id="ARBA00023012"/>
    </source>
</evidence>
<name>A0A2Z4Y2J0_SUMC1</name>
<dbReference type="InterPro" id="IPR007895">
    <property type="entry name" value="MASE1"/>
</dbReference>
<dbReference type="SUPFAM" id="SSF55874">
    <property type="entry name" value="ATPase domain of HSP90 chaperone/DNA topoisomerase II/histidine kinase"/>
    <property type="match status" value="1"/>
</dbReference>
<feature type="transmembrane region" description="Helical" evidence="14">
    <location>
        <begin position="147"/>
        <end position="168"/>
    </location>
</feature>
<evidence type="ECO:0000256" key="10">
    <source>
        <dbReference type="ARBA" id="ARBA00022840"/>
    </source>
</evidence>
<gene>
    <name evidence="16" type="ORF">BRCON_0291</name>
</gene>
<keyword evidence="8" id="KW-0547">Nucleotide-binding</keyword>
<dbReference type="PANTHER" id="PTHR24421:SF10">
    <property type="entry name" value="NITRATE_NITRITE SENSOR PROTEIN NARQ"/>
    <property type="match status" value="1"/>
</dbReference>
<feature type="transmembrane region" description="Helical" evidence="14">
    <location>
        <begin position="257"/>
        <end position="282"/>
    </location>
</feature>
<evidence type="ECO:0000256" key="8">
    <source>
        <dbReference type="ARBA" id="ARBA00022741"/>
    </source>
</evidence>
<keyword evidence="13 14" id="KW-0472">Membrane</keyword>
<keyword evidence="9 16" id="KW-0418">Kinase</keyword>
<dbReference type="InterPro" id="IPR050482">
    <property type="entry name" value="Sensor_HK_TwoCompSys"/>
</dbReference>
<dbReference type="GO" id="GO:0046983">
    <property type="term" value="F:protein dimerization activity"/>
    <property type="evidence" value="ECO:0007669"/>
    <property type="project" value="InterPro"/>
</dbReference>
<dbReference type="GO" id="GO:0005524">
    <property type="term" value="F:ATP binding"/>
    <property type="evidence" value="ECO:0007669"/>
    <property type="project" value="UniProtKB-KW"/>
</dbReference>
<dbReference type="PROSITE" id="PS50109">
    <property type="entry name" value="HIS_KIN"/>
    <property type="match status" value="1"/>
</dbReference>
<keyword evidence="4" id="KW-1003">Cell membrane</keyword>
<feature type="transmembrane region" description="Helical" evidence="14">
    <location>
        <begin position="302"/>
        <end position="322"/>
    </location>
</feature>
<dbReference type="Gene3D" id="3.30.565.10">
    <property type="entry name" value="Histidine kinase-like ATPase, C-terminal domain"/>
    <property type="match status" value="1"/>
</dbReference>
<dbReference type="Proteomes" id="UP000262583">
    <property type="component" value="Chromosome"/>
</dbReference>
<keyword evidence="6" id="KW-0808">Transferase</keyword>
<evidence type="ECO:0000256" key="5">
    <source>
        <dbReference type="ARBA" id="ARBA00022553"/>
    </source>
</evidence>
<dbReference type="GO" id="GO:0005886">
    <property type="term" value="C:plasma membrane"/>
    <property type="evidence" value="ECO:0007669"/>
    <property type="project" value="UniProtKB-SubCell"/>
</dbReference>
<reference evidence="16 17" key="1">
    <citation type="submission" date="2018-05" db="EMBL/GenBank/DDBJ databases">
        <title>A metagenomic window into the 2 km-deep terrestrial subsurface aquifer revealed taxonomically and functionally diverse microbial community comprising novel uncultured bacterial lineages.</title>
        <authorList>
            <person name="Kadnikov V.V."/>
            <person name="Mardanov A.V."/>
            <person name="Beletsky A.V."/>
            <person name="Banks D."/>
            <person name="Pimenov N.V."/>
            <person name="Frank Y.A."/>
            <person name="Karnachuk O.V."/>
            <person name="Ravin N.V."/>
        </authorList>
    </citation>
    <scope>NUCLEOTIDE SEQUENCE [LARGE SCALE GENOMIC DNA]</scope>
    <source>
        <strain evidence="16">BY</strain>
    </source>
</reference>
<dbReference type="KEGG" id="schv:BRCON_0291"/>
<comment type="subcellular location">
    <subcellularLocation>
        <location evidence="2">Cell membrane</location>
        <topology evidence="2">Multi-pass membrane protein</topology>
    </subcellularLocation>
</comment>
<dbReference type="Pfam" id="PF05231">
    <property type="entry name" value="MASE1"/>
    <property type="match status" value="1"/>
</dbReference>
<dbReference type="SMART" id="SM00387">
    <property type="entry name" value="HATPase_c"/>
    <property type="match status" value="1"/>
</dbReference>
<sequence>MTWRAYIGVLAKFIGFTALYVLAGRLGRRVDFLSEELRVFWPQAGIGLAGLILLGWQYWPAIALGSFLNSTLILDPLSLDKLLVCLRQGVDGNLWDAVQNCLFTRDPGTYALAPYLALGNTLAPLVATLCLKHFSRFDPLFSRLHDVYSFCLYAVLLSPILSAAIAVYRFLQVEPGVTVAGSVLFLRRWVGFAISNLVVAPVILTWSHKPRGRWPVKRLLELTALLTSLAGLAWMAFTRTSPIGQLNYPVSFAPFPLVMWAALRFGPRGGATATFLISALAVYGTSEGAGPFLREITKDESLVLLQIYLMVLALTALLLGAASSERLRSITELEHSREELRELSERLVRVREEERLHLAREIHDDLGQILTGIKMRLRRLVKNPAPTVEQQTKQLEQLTELVDEAIQSVRRVASDLRPGILDDLGLVEAMKWALEQFRQQTNIEASFEPPEDLPRPSQATEITLFRILQEALTNVARHSQATHVWVRIRISDGSYELEVRDNGIGLPGENDPARPQAGLGIVGMRERALSLGGSFEIFNGLDYDGFIGTLLRVRVPVDTRD</sequence>
<evidence type="ECO:0000256" key="9">
    <source>
        <dbReference type="ARBA" id="ARBA00022777"/>
    </source>
</evidence>
<dbReference type="EC" id="2.7.13.3" evidence="3"/>
<evidence type="ECO:0000256" key="1">
    <source>
        <dbReference type="ARBA" id="ARBA00000085"/>
    </source>
</evidence>
<keyword evidence="11 14" id="KW-1133">Transmembrane helix</keyword>
<feature type="transmembrane region" description="Helical" evidence="14">
    <location>
        <begin position="112"/>
        <end position="135"/>
    </location>
</feature>
<evidence type="ECO:0000256" key="14">
    <source>
        <dbReference type="SAM" id="Phobius"/>
    </source>
</evidence>
<feature type="transmembrane region" description="Helical" evidence="14">
    <location>
        <begin position="6"/>
        <end position="27"/>
    </location>
</feature>